<keyword evidence="1" id="KW-1133">Transmembrane helix</keyword>
<name>A0A1X6XFW4_9MICO</name>
<dbReference type="RefSeq" id="WP_179207122.1">
    <property type="nucleotide sequence ID" value="NZ_FWFF01000014.1"/>
</dbReference>
<evidence type="ECO:0000313" key="2">
    <source>
        <dbReference type="EMBL" id="SLM98036.1"/>
    </source>
</evidence>
<feature type="transmembrane region" description="Helical" evidence="1">
    <location>
        <begin position="86"/>
        <end position="107"/>
    </location>
</feature>
<proteinExistence type="predicted"/>
<dbReference type="EMBL" id="FWFF01000014">
    <property type="protein sequence ID" value="SLM98036.1"/>
    <property type="molecule type" value="Genomic_DNA"/>
</dbReference>
<feature type="transmembrane region" description="Helical" evidence="1">
    <location>
        <begin position="6"/>
        <end position="28"/>
    </location>
</feature>
<keyword evidence="3" id="KW-1185">Reference proteome</keyword>
<evidence type="ECO:0000256" key="1">
    <source>
        <dbReference type="SAM" id="Phobius"/>
    </source>
</evidence>
<evidence type="ECO:0000313" key="3">
    <source>
        <dbReference type="Proteomes" id="UP000196581"/>
    </source>
</evidence>
<dbReference type="AlphaFoldDB" id="A0A1X6XFW4"/>
<organism evidence="2 3">
    <name type="scientific">Brevibacterium yomogidense</name>
    <dbReference type="NCBI Taxonomy" id="946573"/>
    <lineage>
        <taxon>Bacteria</taxon>
        <taxon>Bacillati</taxon>
        <taxon>Actinomycetota</taxon>
        <taxon>Actinomycetes</taxon>
        <taxon>Micrococcales</taxon>
        <taxon>Brevibacteriaceae</taxon>
        <taxon>Brevibacterium</taxon>
    </lineage>
</organism>
<dbReference type="Proteomes" id="UP000196581">
    <property type="component" value="Unassembled WGS sequence"/>
</dbReference>
<evidence type="ECO:0008006" key="4">
    <source>
        <dbReference type="Google" id="ProtNLM"/>
    </source>
</evidence>
<accession>A0A1X6XFW4</accession>
<reference evidence="3" key="1">
    <citation type="submission" date="2017-02" db="EMBL/GenBank/DDBJ databases">
        <authorList>
            <person name="Dridi B."/>
        </authorList>
    </citation>
    <scope>NUCLEOTIDE SEQUENCE [LARGE SCALE GENOMIC DNA]</scope>
    <source>
        <strain evidence="3">B Co 03.10</strain>
    </source>
</reference>
<sequence>MQIEWIAFLEVFAVALGCAAIVVTFYALGLRLLVSGGRAPVVPPAEFPDAIAVRSDKQAAKIEKKAAKAALRTPLTRGQESTRLGAAYICFGICAVAVLSAVLYLVLY</sequence>
<keyword evidence="1" id="KW-0472">Membrane</keyword>
<gene>
    <name evidence="2" type="ORF">FM105_08145</name>
</gene>
<protein>
    <recommendedName>
        <fullName evidence="4">Peptidase</fullName>
    </recommendedName>
</protein>
<keyword evidence="1" id="KW-0812">Transmembrane</keyword>